<feature type="domain" description="AB hydrolase-1" evidence="1">
    <location>
        <begin position="62"/>
        <end position="287"/>
    </location>
</feature>
<sequence>MAACPPGSTASASPRTCSRRWALSTEPAPIVTAAWQGFVRHDAPGPAGRLSVRVGGAERGVPVLLCHSILTSSAIWHRQAIALVARGHRVLALDSKGHGQSEAPRGPYTMDDLVADAVAVLDHLGIARAHVIGVSQGGMTAFGLGVHHPDRLLSLCVIAARADAPPPFAAAWDDRIAVVQAQGIAPLAAPTAERWFGRGFLEANPAITNALLDCINETDPEGFIGCASAIQSLDYLDGVKRLQLPLAMVVGARDELLVQPMTQLAASLDCRLAIIPDAGHLPQIDHPDEVEAAIERHLRELAQSA</sequence>
<keyword evidence="3" id="KW-1185">Reference proteome</keyword>
<dbReference type="InterPro" id="IPR050471">
    <property type="entry name" value="AB_hydrolase"/>
</dbReference>
<dbReference type="PRINTS" id="PR00412">
    <property type="entry name" value="EPOXHYDRLASE"/>
</dbReference>
<gene>
    <name evidence="2" type="ORF">FNJ47_32615</name>
</gene>
<name>A0A6P1BRX3_9BRAD</name>
<evidence type="ECO:0000259" key="1">
    <source>
        <dbReference type="Pfam" id="PF00561"/>
    </source>
</evidence>
<protein>
    <submittedName>
        <fullName evidence="2">Alpha/beta fold hydrolase</fullName>
    </submittedName>
</protein>
<proteinExistence type="predicted"/>
<dbReference type="PANTHER" id="PTHR43433">
    <property type="entry name" value="HYDROLASE, ALPHA/BETA FOLD FAMILY PROTEIN"/>
    <property type="match status" value="1"/>
</dbReference>
<dbReference type="GO" id="GO:0016787">
    <property type="term" value="F:hydrolase activity"/>
    <property type="evidence" value="ECO:0007669"/>
    <property type="project" value="UniProtKB-KW"/>
</dbReference>
<dbReference type="SUPFAM" id="SSF53474">
    <property type="entry name" value="alpha/beta-Hydrolases"/>
    <property type="match status" value="1"/>
</dbReference>
<accession>A0A6P1BRX3</accession>
<dbReference type="InterPro" id="IPR000639">
    <property type="entry name" value="Epox_hydrolase-like"/>
</dbReference>
<organism evidence="2 3">
    <name type="scientific">Bradyrhizobium uaiense</name>
    <dbReference type="NCBI Taxonomy" id="2594946"/>
    <lineage>
        <taxon>Bacteria</taxon>
        <taxon>Pseudomonadati</taxon>
        <taxon>Pseudomonadota</taxon>
        <taxon>Alphaproteobacteria</taxon>
        <taxon>Hyphomicrobiales</taxon>
        <taxon>Nitrobacteraceae</taxon>
        <taxon>Bradyrhizobium</taxon>
    </lineage>
</organism>
<dbReference type="Pfam" id="PF00561">
    <property type="entry name" value="Abhydrolase_1"/>
    <property type="match status" value="1"/>
</dbReference>
<dbReference type="PANTHER" id="PTHR43433:SF5">
    <property type="entry name" value="AB HYDROLASE-1 DOMAIN-CONTAINING PROTEIN"/>
    <property type="match status" value="1"/>
</dbReference>
<dbReference type="InterPro" id="IPR000073">
    <property type="entry name" value="AB_hydrolase_1"/>
</dbReference>
<dbReference type="EMBL" id="VKHP01000178">
    <property type="protein sequence ID" value="NEV00431.1"/>
    <property type="molecule type" value="Genomic_DNA"/>
</dbReference>
<reference evidence="2 3" key="1">
    <citation type="journal article" date="2020" name="Arch. Microbiol.">
        <title>Bradyrhizobium uaiense sp. nov., a new highly efficient cowpea symbiont.</title>
        <authorList>
            <person name="Cabral Michel D."/>
            <person name="Azarias Guimaraes A."/>
            <person name="Martins da Costa E."/>
            <person name="Soares de Carvalho T."/>
            <person name="Balsanelli E."/>
            <person name="Willems A."/>
            <person name="Maltempi de Souza E."/>
            <person name="de Souza Moreira F.M."/>
        </authorList>
    </citation>
    <scope>NUCLEOTIDE SEQUENCE [LARGE SCALE GENOMIC DNA]</scope>
    <source>
        <strain evidence="2 3">UFLA 03-164</strain>
    </source>
</reference>
<evidence type="ECO:0000313" key="2">
    <source>
        <dbReference type="EMBL" id="NEV00431.1"/>
    </source>
</evidence>
<dbReference type="InterPro" id="IPR029058">
    <property type="entry name" value="AB_hydrolase_fold"/>
</dbReference>
<dbReference type="PRINTS" id="PR00111">
    <property type="entry name" value="ABHYDROLASE"/>
</dbReference>
<dbReference type="Proteomes" id="UP000468531">
    <property type="component" value="Unassembled WGS sequence"/>
</dbReference>
<evidence type="ECO:0000313" key="3">
    <source>
        <dbReference type="Proteomes" id="UP000468531"/>
    </source>
</evidence>
<keyword evidence="2" id="KW-0378">Hydrolase</keyword>
<dbReference type="Gene3D" id="3.40.50.1820">
    <property type="entry name" value="alpha/beta hydrolase"/>
    <property type="match status" value="1"/>
</dbReference>
<comment type="caution">
    <text evidence="2">The sequence shown here is derived from an EMBL/GenBank/DDBJ whole genome shotgun (WGS) entry which is preliminary data.</text>
</comment>
<dbReference type="AlphaFoldDB" id="A0A6P1BRX3"/>